<feature type="transmembrane region" description="Helical" evidence="1">
    <location>
        <begin position="251"/>
        <end position="270"/>
    </location>
</feature>
<feature type="transmembrane region" description="Helical" evidence="1">
    <location>
        <begin position="6"/>
        <end position="23"/>
    </location>
</feature>
<feature type="transmembrane region" description="Helical" evidence="1">
    <location>
        <begin position="185"/>
        <end position="205"/>
    </location>
</feature>
<feature type="transmembrane region" description="Helical" evidence="1">
    <location>
        <begin position="72"/>
        <end position="91"/>
    </location>
</feature>
<feature type="transmembrane region" description="Helical" evidence="1">
    <location>
        <begin position="276"/>
        <end position="296"/>
    </location>
</feature>
<dbReference type="AlphaFoldDB" id="C2BDW1"/>
<keyword evidence="1" id="KW-1133">Transmembrane helix</keyword>
<dbReference type="eggNOG" id="ENOG502Z7ZX">
    <property type="taxonomic scope" value="Bacteria"/>
</dbReference>
<evidence type="ECO:0000313" key="2">
    <source>
        <dbReference type="EMBL" id="EEI86976.1"/>
    </source>
</evidence>
<dbReference type="EMBL" id="ABYO01000018">
    <property type="protein sequence ID" value="EEI86976.1"/>
    <property type="molecule type" value="Genomic_DNA"/>
</dbReference>
<accession>C2BDW1</accession>
<organism evidence="2 3">
    <name type="scientific">Anaerococcus lactolyticus ATCC 51172</name>
    <dbReference type="NCBI Taxonomy" id="525254"/>
    <lineage>
        <taxon>Bacteria</taxon>
        <taxon>Bacillati</taxon>
        <taxon>Bacillota</taxon>
        <taxon>Tissierellia</taxon>
        <taxon>Tissierellales</taxon>
        <taxon>Peptoniphilaceae</taxon>
        <taxon>Anaerococcus</taxon>
    </lineage>
</organism>
<feature type="transmembrane region" description="Helical" evidence="1">
    <location>
        <begin position="30"/>
        <end position="52"/>
    </location>
</feature>
<dbReference type="HOGENOM" id="CLU_920231_0_0_9"/>
<dbReference type="Proteomes" id="UP000005984">
    <property type="component" value="Unassembled WGS sequence"/>
</dbReference>
<keyword evidence="3" id="KW-1185">Reference proteome</keyword>
<comment type="caution">
    <text evidence="2">The sequence shown here is derived from an EMBL/GenBank/DDBJ whole genome shotgun (WGS) entry which is preliminary data.</text>
</comment>
<evidence type="ECO:0000256" key="1">
    <source>
        <dbReference type="SAM" id="Phobius"/>
    </source>
</evidence>
<name>C2BDW1_9FIRM</name>
<keyword evidence="1" id="KW-0812">Transmembrane</keyword>
<dbReference type="RefSeq" id="WP_004827719.1">
    <property type="nucleotide sequence ID" value="NZ_GG666045.1"/>
</dbReference>
<sequence>MNWINSFEMICYFIVFLLVYDIYKSKKYREYGLLISGALAGFSLELLAVRLTDIYHYSDDFFISIGFRPYQFPFFGGLMWGGITVCALRIARKFNFSKLMTALLAGWLIVSMDLLLDVVAIRLDGGFWVWDGREINLDINHHILMSVIWVNFLGYMFEVPSIVYMTLKSWENENDKAKINIGKSLLIGAGGVIFVGICSYISLFLDKISDEWFSFLAFSLIWTFFFIKLLAKLIKNREKISLSKKKDWTLIIFWTALYTYCIEGLIKLGIIPALPIYGIITIFLFVLTIFLSIINIENGVTR</sequence>
<protein>
    <recommendedName>
        <fullName evidence="4">DUF422 domain-containing protein</fullName>
    </recommendedName>
</protein>
<reference evidence="2 3" key="1">
    <citation type="submission" date="2008-10" db="EMBL/GenBank/DDBJ databases">
        <authorList>
            <person name="Qin X."/>
            <person name="Bachman B."/>
            <person name="Battles P."/>
            <person name="Bell A."/>
            <person name="Bess C."/>
            <person name="Bickham C."/>
            <person name="Chaboub L."/>
            <person name="Chen D."/>
            <person name="Coyle M."/>
            <person name="Deiros D.R."/>
            <person name="Dinh H."/>
            <person name="Forbes L."/>
            <person name="Fowler G."/>
            <person name="Francisco L."/>
            <person name="Fu Q."/>
            <person name="Gubbala S."/>
            <person name="Hale W."/>
            <person name="Han Y."/>
            <person name="Hemphill L."/>
            <person name="Highlander S.K."/>
            <person name="Hirani K."/>
            <person name="Hogues M."/>
            <person name="Jackson L."/>
            <person name="Jakkamsetti A."/>
            <person name="Javaid M."/>
            <person name="Jiang H."/>
            <person name="Korchina V."/>
            <person name="Kovar C."/>
            <person name="Lara F."/>
            <person name="Lee S."/>
            <person name="Mata R."/>
            <person name="Mathew T."/>
            <person name="Moen C."/>
            <person name="Morales K."/>
            <person name="Munidasa M."/>
            <person name="Nazareth L."/>
            <person name="Ngo R."/>
            <person name="Nguyen L."/>
            <person name="Okwuonu G."/>
            <person name="Ongeri F."/>
            <person name="Patil S."/>
            <person name="Petrosino J."/>
            <person name="Pham C."/>
            <person name="Pham P."/>
            <person name="Pu L.-L."/>
            <person name="Puazo M."/>
            <person name="Raj R."/>
            <person name="Reid J."/>
            <person name="Rouhana J."/>
            <person name="Saada N."/>
            <person name="Shang Y."/>
            <person name="Simmons D."/>
            <person name="Thornton R."/>
            <person name="Warren J."/>
            <person name="Weissenberger G."/>
            <person name="Zhang J."/>
            <person name="Zhang L."/>
            <person name="Zhou C."/>
            <person name="Zhu D."/>
            <person name="Muzny D."/>
            <person name="Worley K."/>
            <person name="Gibbs R."/>
        </authorList>
    </citation>
    <scope>NUCLEOTIDE SEQUENCE [LARGE SCALE GENOMIC DNA]</scope>
    <source>
        <strain evidence="2 3">ATCC 51172</strain>
    </source>
</reference>
<keyword evidence="1" id="KW-0472">Membrane</keyword>
<feature type="transmembrane region" description="Helical" evidence="1">
    <location>
        <begin position="143"/>
        <end position="164"/>
    </location>
</feature>
<feature type="transmembrane region" description="Helical" evidence="1">
    <location>
        <begin position="103"/>
        <end position="123"/>
    </location>
</feature>
<evidence type="ECO:0000313" key="3">
    <source>
        <dbReference type="Proteomes" id="UP000005984"/>
    </source>
</evidence>
<gene>
    <name evidence="2" type="ORF">HMPREF0072_0531</name>
</gene>
<proteinExistence type="predicted"/>
<feature type="transmembrane region" description="Helical" evidence="1">
    <location>
        <begin position="211"/>
        <end position="231"/>
    </location>
</feature>
<evidence type="ECO:0008006" key="4">
    <source>
        <dbReference type="Google" id="ProtNLM"/>
    </source>
</evidence>
<dbReference type="STRING" id="525254.HMPREF0072_0531"/>